<name>W6UT70_ECHGR</name>
<protein>
    <submittedName>
        <fullName evidence="1">Uncharacterized protein</fullName>
    </submittedName>
</protein>
<dbReference type="RefSeq" id="XP_024356031.1">
    <property type="nucleotide sequence ID" value="XM_024489353.1"/>
</dbReference>
<comment type="caution">
    <text evidence="1">The sequence shown here is derived from an EMBL/GenBank/DDBJ whole genome shotgun (WGS) entry which is preliminary data.</text>
</comment>
<reference evidence="1 2" key="1">
    <citation type="journal article" date="2013" name="Nat. Genet.">
        <title>The genome of the hydatid tapeworm Echinococcus granulosus.</title>
        <authorList>
            <person name="Zheng H."/>
            <person name="Zhang W."/>
            <person name="Zhang L."/>
            <person name="Zhang Z."/>
            <person name="Li J."/>
            <person name="Lu G."/>
            <person name="Zhu Y."/>
            <person name="Wang Y."/>
            <person name="Huang Y."/>
            <person name="Liu J."/>
            <person name="Kang H."/>
            <person name="Chen J."/>
            <person name="Wang L."/>
            <person name="Chen A."/>
            <person name="Yu S."/>
            <person name="Gao Z."/>
            <person name="Jin L."/>
            <person name="Gu W."/>
            <person name="Wang Z."/>
            <person name="Zhao L."/>
            <person name="Shi B."/>
            <person name="Wen H."/>
            <person name="Lin R."/>
            <person name="Jones M.K."/>
            <person name="Brejova B."/>
            <person name="Vinar T."/>
            <person name="Zhao G."/>
            <person name="McManus D.P."/>
            <person name="Chen Z."/>
            <person name="Zhou Y."/>
            <person name="Wang S."/>
        </authorList>
    </citation>
    <scope>NUCLEOTIDE SEQUENCE [LARGE SCALE GENOMIC DNA]</scope>
</reference>
<dbReference type="AlphaFoldDB" id="W6UT70"/>
<evidence type="ECO:0000313" key="1">
    <source>
        <dbReference type="EMBL" id="EUB64835.1"/>
    </source>
</evidence>
<gene>
    <name evidence="1" type="ORF">EGR_00104</name>
</gene>
<evidence type="ECO:0000313" key="2">
    <source>
        <dbReference type="Proteomes" id="UP000019149"/>
    </source>
</evidence>
<dbReference type="GeneID" id="36335819"/>
<organism evidence="1 2">
    <name type="scientific">Echinococcus granulosus</name>
    <name type="common">Hydatid tapeworm</name>
    <dbReference type="NCBI Taxonomy" id="6210"/>
    <lineage>
        <taxon>Eukaryota</taxon>
        <taxon>Metazoa</taxon>
        <taxon>Spiralia</taxon>
        <taxon>Lophotrochozoa</taxon>
        <taxon>Platyhelminthes</taxon>
        <taxon>Cestoda</taxon>
        <taxon>Eucestoda</taxon>
        <taxon>Cyclophyllidea</taxon>
        <taxon>Taeniidae</taxon>
        <taxon>Echinococcus</taxon>
        <taxon>Echinococcus granulosus group</taxon>
    </lineage>
</organism>
<proteinExistence type="predicted"/>
<dbReference type="EMBL" id="APAU02000001">
    <property type="protein sequence ID" value="EUB64835.1"/>
    <property type="molecule type" value="Genomic_DNA"/>
</dbReference>
<sequence length="267" mass="29131">MRMQAESSPPPLLPFQGTVCDPPHSPTFPQLKHLASTLLLSSSTYHCFLLPPNCAITVSCTRMCGSFFHDLRRTAVVVVVHVVEGEAQEGVFTQDMFHHLMPLSSYNWFGFQFLWECDHRVPASALSGGRVDAPPYIPCSGKHVNTLIVPHTQRGFTTSSYLRESTPISTGLTRLFVEVEEAGVFIRECCVSTFSTLCACDGLACEWTTLTSDGCVRAEPRHSHASSSNSAVWVRLTSQLAGVVDPGAGTSLIDPHIHVPIHSSAYS</sequence>
<dbReference type="CTD" id="36335819"/>
<dbReference type="KEGG" id="egl:EGR_00104"/>
<dbReference type="Proteomes" id="UP000019149">
    <property type="component" value="Unassembled WGS sequence"/>
</dbReference>
<keyword evidence="2" id="KW-1185">Reference proteome</keyword>
<dbReference type="OrthoDB" id="10435950at2759"/>
<accession>W6UT70</accession>